<sequence length="200" mass="23382">MSRFNTNRDNYSRHGDNFAPRKFEEYAYILDYIQNGKSSIVRMREGVIIHAIGEEHLTLLELLGINNERFSIGERVYIGKDGREKILSVLGRLDYDHISQSAKNELPSVIEKIVNVNEKRFVDYFNSSQPMTPRVHSLELIPGIGKTYLKSILEERERRKFESFLDLQERTGLRDAPKLIAKRIYDEISGETRMNIFVRK</sequence>
<dbReference type="Gene3D" id="1.10.150.280">
    <property type="entry name" value="AF1531-like domain"/>
    <property type="match status" value="1"/>
</dbReference>
<accession>A0A484ICX4</accession>
<dbReference type="KEGG" id="nfn:NFRAN_2255"/>
<evidence type="ECO:0008006" key="3">
    <source>
        <dbReference type="Google" id="ProtNLM"/>
    </source>
</evidence>
<dbReference type="EMBL" id="LR216287">
    <property type="protein sequence ID" value="VFJ14577.1"/>
    <property type="molecule type" value="Genomic_DNA"/>
</dbReference>
<dbReference type="Proteomes" id="UP000294299">
    <property type="component" value="Chromosome NFRAN"/>
</dbReference>
<dbReference type="AlphaFoldDB" id="A0A484ICX4"/>
<gene>
    <name evidence="1" type="ORF">NFRAN_2255</name>
</gene>
<dbReference type="Pfam" id="PF04919">
    <property type="entry name" value="DUF655"/>
    <property type="match status" value="1"/>
</dbReference>
<evidence type="ECO:0000313" key="2">
    <source>
        <dbReference type="Proteomes" id="UP000294299"/>
    </source>
</evidence>
<dbReference type="SUPFAM" id="SSF160975">
    <property type="entry name" value="AF1531-like"/>
    <property type="match status" value="1"/>
</dbReference>
<dbReference type="PANTHER" id="PTHR40734:SF1">
    <property type="entry name" value="DNA-BINDING PROTEIN"/>
    <property type="match status" value="1"/>
</dbReference>
<dbReference type="InterPro" id="IPR012340">
    <property type="entry name" value="NA-bd_OB-fold"/>
</dbReference>
<organism evidence="1 2">
    <name type="scientific">Candidatus Nitrosocosmicus franklandianus</name>
    <dbReference type="NCBI Taxonomy" id="1798806"/>
    <lineage>
        <taxon>Archaea</taxon>
        <taxon>Nitrososphaerota</taxon>
        <taxon>Nitrososphaeria</taxon>
        <taxon>Nitrososphaerales</taxon>
        <taxon>Nitrososphaeraceae</taxon>
        <taxon>Candidatus Nitrosocosmicus</taxon>
    </lineage>
</organism>
<proteinExistence type="predicted"/>
<dbReference type="Gene3D" id="2.40.50.140">
    <property type="entry name" value="Nucleic acid-binding proteins"/>
    <property type="match status" value="1"/>
</dbReference>
<dbReference type="InterPro" id="IPR007003">
    <property type="entry name" value="DUF655"/>
</dbReference>
<protein>
    <recommendedName>
        <fullName evidence="3">RNA-binding protein</fullName>
    </recommendedName>
</protein>
<evidence type="ECO:0000313" key="1">
    <source>
        <dbReference type="EMBL" id="VFJ14577.1"/>
    </source>
</evidence>
<dbReference type="GeneID" id="39421486"/>
<name>A0A484ICX4_9ARCH</name>
<dbReference type="PANTHER" id="PTHR40734">
    <property type="entry name" value="TRNA-SPECIFIC ADENOSINE DEAMINASE-RELATED"/>
    <property type="match status" value="1"/>
</dbReference>
<keyword evidence="2" id="KW-1185">Reference proteome</keyword>
<dbReference type="RefSeq" id="WP_134484743.1">
    <property type="nucleotide sequence ID" value="NZ_LR216287.1"/>
</dbReference>
<reference evidence="1 2" key="1">
    <citation type="submission" date="2019-02" db="EMBL/GenBank/DDBJ databases">
        <authorList>
            <person name="Lehtovirta-Morley E L."/>
        </authorList>
    </citation>
    <scope>NUCLEOTIDE SEQUENCE [LARGE SCALE GENOMIC DNA]</scope>
    <source>
        <strain evidence="1">NFRAN1</strain>
    </source>
</reference>